<dbReference type="Gene3D" id="4.10.280.10">
    <property type="entry name" value="Helix-loop-helix DNA-binding domain"/>
    <property type="match status" value="1"/>
</dbReference>
<feature type="region of interest" description="Disordered" evidence="2">
    <location>
        <begin position="93"/>
        <end position="153"/>
    </location>
</feature>
<dbReference type="GeneID" id="54547498"/>
<feature type="compositionally biased region" description="Polar residues" evidence="2">
    <location>
        <begin position="257"/>
        <end position="267"/>
    </location>
</feature>
<feature type="compositionally biased region" description="Low complexity" evidence="2">
    <location>
        <begin position="337"/>
        <end position="351"/>
    </location>
</feature>
<dbReference type="InterPro" id="IPR036638">
    <property type="entry name" value="HLH_DNA-bd_sf"/>
</dbReference>
<gene>
    <name evidence="4" type="ORF">EI97DRAFT_276733</name>
</gene>
<organism evidence="4 5">
    <name type="scientific">Westerdykella ornata</name>
    <dbReference type="NCBI Taxonomy" id="318751"/>
    <lineage>
        <taxon>Eukaryota</taxon>
        <taxon>Fungi</taxon>
        <taxon>Dikarya</taxon>
        <taxon>Ascomycota</taxon>
        <taxon>Pezizomycotina</taxon>
        <taxon>Dothideomycetes</taxon>
        <taxon>Pleosporomycetidae</taxon>
        <taxon>Pleosporales</taxon>
        <taxon>Sporormiaceae</taxon>
        <taxon>Westerdykella</taxon>
    </lineage>
</organism>
<feature type="compositionally biased region" description="Low complexity" evidence="2">
    <location>
        <begin position="96"/>
        <end position="107"/>
    </location>
</feature>
<dbReference type="GO" id="GO:0046983">
    <property type="term" value="F:protein dimerization activity"/>
    <property type="evidence" value="ECO:0007669"/>
    <property type="project" value="InterPro"/>
</dbReference>
<dbReference type="RefSeq" id="XP_033655412.1">
    <property type="nucleotide sequence ID" value="XM_033794323.1"/>
</dbReference>
<evidence type="ECO:0000313" key="4">
    <source>
        <dbReference type="EMBL" id="KAF2277873.1"/>
    </source>
</evidence>
<dbReference type="PANTHER" id="PTHR47336:SF2">
    <property type="entry name" value="TRANSCRIPTION FACTOR HMS1-RELATED"/>
    <property type="match status" value="1"/>
</dbReference>
<evidence type="ECO:0000313" key="5">
    <source>
        <dbReference type="Proteomes" id="UP000800097"/>
    </source>
</evidence>
<feature type="region of interest" description="Disordered" evidence="2">
    <location>
        <begin position="34"/>
        <end position="53"/>
    </location>
</feature>
<dbReference type="InterPro" id="IPR011598">
    <property type="entry name" value="bHLH_dom"/>
</dbReference>
<dbReference type="PANTHER" id="PTHR47336">
    <property type="entry name" value="TRANSCRIPTION FACTOR HMS1-RELATED"/>
    <property type="match status" value="1"/>
</dbReference>
<dbReference type="CDD" id="cd11395">
    <property type="entry name" value="bHLHzip_SREBP_like"/>
    <property type="match status" value="1"/>
</dbReference>
<dbReference type="PROSITE" id="PS50888">
    <property type="entry name" value="BHLH"/>
    <property type="match status" value="1"/>
</dbReference>
<protein>
    <recommendedName>
        <fullName evidence="3">BHLH domain-containing protein</fullName>
    </recommendedName>
</protein>
<feature type="domain" description="BHLH" evidence="3">
    <location>
        <begin position="359"/>
        <end position="428"/>
    </location>
</feature>
<dbReference type="EMBL" id="ML986489">
    <property type="protein sequence ID" value="KAF2277873.1"/>
    <property type="molecule type" value="Genomic_DNA"/>
</dbReference>
<dbReference type="SUPFAM" id="SSF47459">
    <property type="entry name" value="HLH, helix-loop-helix DNA-binding domain"/>
    <property type="match status" value="1"/>
</dbReference>
<sequence>MAVNWNAFLTDEGLTLPDEQWSDFQQTSTDPFFLSQQQMPKPTPTRKPAADGGDLTGFDPLFIGPNFADSLFNNPNDYFLSDLEILQPFGDTLAGETTSESSPEPTSGVSLTGPFTQTDVPSSLSRTPASASTGLDQSPQMGNLQQQQRRNVSRAQPFANPAYESMFPHSLNLGFVEGLSFPNGTTGNANPSDSNEKSFNEETTIKRSKNKPDILSACWTSPLCPNNSTDTDDPPPNPSNCGGGCAPFLFAPDDNLRTPTIDNSINEPQEVIAEDGIVEIQPRPKKRSESESSSSEPTGRHFPNPNASPRTNSNSNSTKTTSNPNDTRLKTESSENPSPQQQPSQASATADDASKPKPRRRLPHNQVERKYRESLNTQLESLRRVVPALQQPPRPACPDGADIEDLPAPSKPSKAVILASATAHIKQLEKENKTVQEENQLLRARIKALQALVKCEDCSLMQYVMDLKINPGQGGVGGVGGGQQQMVPQAKCAS</sequence>
<accession>A0A6A6JP04</accession>
<feature type="compositionally biased region" description="Polar residues" evidence="2">
    <location>
        <begin position="108"/>
        <end position="153"/>
    </location>
</feature>
<feature type="compositionally biased region" description="Basic and acidic residues" evidence="2">
    <location>
        <begin position="194"/>
        <end position="205"/>
    </location>
</feature>
<feature type="compositionally biased region" description="Low complexity" evidence="2">
    <location>
        <begin position="303"/>
        <end position="326"/>
    </location>
</feature>
<dbReference type="InterPro" id="IPR052099">
    <property type="entry name" value="Regulatory_TF_Diverse"/>
</dbReference>
<evidence type="ECO:0000256" key="2">
    <source>
        <dbReference type="SAM" id="MobiDB-lite"/>
    </source>
</evidence>
<evidence type="ECO:0000259" key="3">
    <source>
        <dbReference type="PROSITE" id="PS50888"/>
    </source>
</evidence>
<proteinExistence type="predicted"/>
<feature type="region of interest" description="Disordered" evidence="2">
    <location>
        <begin position="184"/>
        <end position="208"/>
    </location>
</feature>
<feature type="region of interest" description="Disordered" evidence="2">
    <location>
        <begin position="256"/>
        <end position="371"/>
    </location>
</feature>
<feature type="compositionally biased region" description="Polar residues" evidence="2">
    <location>
        <begin position="184"/>
        <end position="193"/>
    </location>
</feature>
<keyword evidence="1" id="KW-0175">Coiled coil</keyword>
<dbReference type="Proteomes" id="UP000800097">
    <property type="component" value="Unassembled WGS sequence"/>
</dbReference>
<dbReference type="OrthoDB" id="2133190at2759"/>
<dbReference type="SMART" id="SM00353">
    <property type="entry name" value="HLH"/>
    <property type="match status" value="1"/>
</dbReference>
<evidence type="ECO:0000256" key="1">
    <source>
        <dbReference type="SAM" id="Coils"/>
    </source>
</evidence>
<feature type="coiled-coil region" evidence="1">
    <location>
        <begin position="418"/>
        <end position="452"/>
    </location>
</feature>
<name>A0A6A6JP04_WESOR</name>
<dbReference type="Pfam" id="PF00010">
    <property type="entry name" value="HLH"/>
    <property type="match status" value="1"/>
</dbReference>
<reference evidence="4" key="1">
    <citation type="journal article" date="2020" name="Stud. Mycol.">
        <title>101 Dothideomycetes genomes: a test case for predicting lifestyles and emergence of pathogens.</title>
        <authorList>
            <person name="Haridas S."/>
            <person name="Albert R."/>
            <person name="Binder M."/>
            <person name="Bloem J."/>
            <person name="Labutti K."/>
            <person name="Salamov A."/>
            <person name="Andreopoulos B."/>
            <person name="Baker S."/>
            <person name="Barry K."/>
            <person name="Bills G."/>
            <person name="Bluhm B."/>
            <person name="Cannon C."/>
            <person name="Castanera R."/>
            <person name="Culley D."/>
            <person name="Daum C."/>
            <person name="Ezra D."/>
            <person name="Gonzalez J."/>
            <person name="Henrissat B."/>
            <person name="Kuo A."/>
            <person name="Liang C."/>
            <person name="Lipzen A."/>
            <person name="Lutzoni F."/>
            <person name="Magnuson J."/>
            <person name="Mondo S."/>
            <person name="Nolan M."/>
            <person name="Ohm R."/>
            <person name="Pangilinan J."/>
            <person name="Park H.-J."/>
            <person name="Ramirez L."/>
            <person name="Alfaro M."/>
            <person name="Sun H."/>
            <person name="Tritt A."/>
            <person name="Yoshinaga Y."/>
            <person name="Zwiers L.-H."/>
            <person name="Turgeon B."/>
            <person name="Goodwin S."/>
            <person name="Spatafora J."/>
            <person name="Crous P."/>
            <person name="Grigoriev I."/>
        </authorList>
    </citation>
    <scope>NUCLEOTIDE SEQUENCE</scope>
    <source>
        <strain evidence="4">CBS 379.55</strain>
    </source>
</reference>
<dbReference type="AlphaFoldDB" id="A0A6A6JP04"/>
<keyword evidence="5" id="KW-1185">Reference proteome</keyword>